<reference evidence="6" key="1">
    <citation type="submission" date="2022-08" db="UniProtKB">
        <authorList>
            <consortium name="EnsemblMetazoa"/>
        </authorList>
    </citation>
    <scope>IDENTIFICATION</scope>
    <source>
        <strain evidence="6">EBRO</strain>
    </source>
</reference>
<keyword evidence="3" id="KW-0677">Repeat</keyword>
<evidence type="ECO:0000256" key="5">
    <source>
        <dbReference type="SAM" id="MobiDB-lite"/>
    </source>
</evidence>
<dbReference type="STRING" id="41427.A0A182JM37"/>
<protein>
    <recommendedName>
        <fullName evidence="4">GATOR2 complex protein WDR24</fullName>
    </recommendedName>
</protein>
<sequence>MGDTKTCSIRICQDGHANALALNRECTQIAVAGRSLLKVFSIENDGFTEVCNMRGGKNQNLSYSSNDVAWSSLDTNILATAATNGVVSVWDLSKFGRQKQLLVYNEHERTAHSVAFHGAEANLLISGSQDGTIKCFDLRIDKTAINTYFSNSESVRDVKFSPHAPNTFAAVSENGTVQLWDIRRTDRCTAQFTAHSGPIYTCDWHPNQSWLATGSRDKQIKVWNTNPTKNSSLETTKNVSLEYTVHTIAVVGRVRWRPDKMYHIASCALVVDNSIYIWDLRRPYIPYASFNEHSNVTTGIAFKGNDRHVLLSTSKDSTIFKHVFKDAKRPALQSNPQGATFNYKGDLLYAYEMKLIQPPAPLSLLSQGTALLGARQKTPPSADQFHLARSNLTNFLTKSLSVGEKDVTKTTLLKDYHALKGCAEEYMLTGASLTEICSHNAGVAKKYGKSNVSFLWNFISQLYAYSSIANVKLEQRNSNSSQHNSGRLMAQNSNQSSTGRSEDRALGKGSNPSLGTTHAVSNNSTDDFLEFTNCKNPTESQGLGQILSVDIDPGKCEFVFGETELTFDSVDCIKGFRDGFLYTGPHDLVKDYTFPSSNLMNAHELNQTHPRKHMVTEKSQETSPPPNPAPSFLKISDHNPTPSIWEPHQVLADCLMLQTEIGDVQTSSCIMMALGDRRHSLQIDECVQENWLLSYIELLHRHQLWNEATQVINLSWIRSVSELNQQSTTMYTNCGQCSKQLLNAVGWYCSRCKSAQSSKCIVCNGVVRGLYAWCQGCSHGGHLDHLKHWFANNSKCPKCGHLCEYE</sequence>
<dbReference type="SMART" id="SM00320">
    <property type="entry name" value="WD40"/>
    <property type="match status" value="7"/>
</dbReference>
<evidence type="ECO:0000256" key="1">
    <source>
        <dbReference type="ARBA" id="ARBA00008134"/>
    </source>
</evidence>
<dbReference type="PANTHER" id="PTHR46200">
    <property type="entry name" value="GATOR COMPLEX PROTEIN WDR24"/>
    <property type="match status" value="1"/>
</dbReference>
<feature type="region of interest" description="Disordered" evidence="5">
    <location>
        <begin position="476"/>
        <end position="519"/>
    </location>
</feature>
<dbReference type="SUPFAM" id="SSF50978">
    <property type="entry name" value="WD40 repeat-like"/>
    <property type="match status" value="1"/>
</dbReference>
<dbReference type="EnsemblMetazoa" id="AATE020621-RA">
    <property type="protein sequence ID" value="AATE020621-PA.1"/>
    <property type="gene ID" value="AATE020621"/>
</dbReference>
<organism evidence="6">
    <name type="scientific">Anopheles atroparvus</name>
    <name type="common">European mosquito</name>
    <dbReference type="NCBI Taxonomy" id="41427"/>
    <lineage>
        <taxon>Eukaryota</taxon>
        <taxon>Metazoa</taxon>
        <taxon>Ecdysozoa</taxon>
        <taxon>Arthropoda</taxon>
        <taxon>Hexapoda</taxon>
        <taxon>Insecta</taxon>
        <taxon>Pterygota</taxon>
        <taxon>Neoptera</taxon>
        <taxon>Endopterygota</taxon>
        <taxon>Diptera</taxon>
        <taxon>Nematocera</taxon>
        <taxon>Culicoidea</taxon>
        <taxon>Culicidae</taxon>
        <taxon>Anophelinae</taxon>
        <taxon>Anopheles</taxon>
    </lineage>
</organism>
<feature type="region of interest" description="Disordered" evidence="5">
    <location>
        <begin position="610"/>
        <end position="638"/>
    </location>
</feature>
<feature type="compositionally biased region" description="Polar residues" evidence="5">
    <location>
        <begin position="510"/>
        <end position="519"/>
    </location>
</feature>
<evidence type="ECO:0000256" key="2">
    <source>
        <dbReference type="ARBA" id="ARBA00022574"/>
    </source>
</evidence>
<proteinExistence type="inferred from homology"/>
<dbReference type="AlphaFoldDB" id="A0A182JM37"/>
<dbReference type="InterPro" id="IPR015943">
    <property type="entry name" value="WD40/YVTN_repeat-like_dom_sf"/>
</dbReference>
<dbReference type="GO" id="GO:0034198">
    <property type="term" value="P:cellular response to amino acid starvation"/>
    <property type="evidence" value="ECO:0007669"/>
    <property type="project" value="TreeGrafter"/>
</dbReference>
<evidence type="ECO:0000256" key="3">
    <source>
        <dbReference type="ARBA" id="ARBA00022737"/>
    </source>
</evidence>
<dbReference type="Pfam" id="PF00400">
    <property type="entry name" value="WD40"/>
    <property type="match status" value="3"/>
</dbReference>
<dbReference type="Gene3D" id="2.130.10.10">
    <property type="entry name" value="YVTN repeat-like/Quinoprotein amine dehydrogenase"/>
    <property type="match status" value="1"/>
</dbReference>
<dbReference type="VEuPathDB" id="VectorBase:AATE020621"/>
<dbReference type="GO" id="GO:0016239">
    <property type="term" value="P:positive regulation of macroautophagy"/>
    <property type="evidence" value="ECO:0007669"/>
    <property type="project" value="TreeGrafter"/>
</dbReference>
<dbReference type="GO" id="GO:1904263">
    <property type="term" value="P:positive regulation of TORC1 signaling"/>
    <property type="evidence" value="ECO:0007669"/>
    <property type="project" value="TreeGrafter"/>
</dbReference>
<feature type="compositionally biased region" description="Polar residues" evidence="5">
    <location>
        <begin position="476"/>
        <end position="499"/>
    </location>
</feature>
<dbReference type="InterPro" id="IPR037590">
    <property type="entry name" value="WDR24"/>
</dbReference>
<name>A0A182JM37_ANOAO</name>
<dbReference type="InterPro" id="IPR001680">
    <property type="entry name" value="WD40_rpt"/>
</dbReference>
<accession>A0A182JM37</accession>
<dbReference type="PROSITE" id="PS50294">
    <property type="entry name" value="WD_REPEATS_REGION"/>
    <property type="match status" value="1"/>
</dbReference>
<dbReference type="PANTHER" id="PTHR46200:SF1">
    <property type="entry name" value="GATOR COMPLEX PROTEIN WDR24"/>
    <property type="match status" value="1"/>
</dbReference>
<dbReference type="CDD" id="cd16693">
    <property type="entry name" value="mRING-H2-C3H3C2_WDR24"/>
    <property type="match status" value="1"/>
</dbReference>
<keyword evidence="2" id="KW-0853">WD repeat</keyword>
<evidence type="ECO:0000256" key="4">
    <source>
        <dbReference type="ARBA" id="ARBA00040269"/>
    </source>
</evidence>
<dbReference type="GO" id="GO:0005829">
    <property type="term" value="C:cytosol"/>
    <property type="evidence" value="ECO:0007669"/>
    <property type="project" value="TreeGrafter"/>
</dbReference>
<dbReference type="GO" id="GO:0061700">
    <property type="term" value="C:GATOR2 complex"/>
    <property type="evidence" value="ECO:0007669"/>
    <property type="project" value="TreeGrafter"/>
</dbReference>
<comment type="similarity">
    <text evidence="1">Belongs to the WD repeat WDR24 family.</text>
</comment>
<dbReference type="InterPro" id="IPR036322">
    <property type="entry name" value="WD40_repeat_dom_sf"/>
</dbReference>
<evidence type="ECO:0000313" key="6">
    <source>
        <dbReference type="EnsemblMetazoa" id="AATE020621-PA.1"/>
    </source>
</evidence>
<dbReference type="GO" id="GO:0005774">
    <property type="term" value="C:vacuolar membrane"/>
    <property type="evidence" value="ECO:0007669"/>
    <property type="project" value="TreeGrafter"/>
</dbReference>
<dbReference type="PROSITE" id="PS50082">
    <property type="entry name" value="WD_REPEATS_2"/>
    <property type="match status" value="3"/>
</dbReference>